<dbReference type="EMBL" id="CP090958">
    <property type="protein sequence ID" value="WGW11996.1"/>
    <property type="molecule type" value="Genomic_DNA"/>
</dbReference>
<evidence type="ECO:0000256" key="1">
    <source>
        <dbReference type="ARBA" id="ARBA00004651"/>
    </source>
</evidence>
<evidence type="ECO:0000256" key="8">
    <source>
        <dbReference type="SAM" id="Phobius"/>
    </source>
</evidence>
<evidence type="ECO:0000256" key="7">
    <source>
        <dbReference type="ARBA" id="ARBA00023136"/>
    </source>
</evidence>
<dbReference type="PANTHER" id="PTHR34702:SF1">
    <property type="entry name" value="NA(+)_H(+) ANTIPORTER SUBUNIT F"/>
    <property type="match status" value="1"/>
</dbReference>
<sequence length="89" mass="9520">MFLTVAMYTVGICVAATAAMAVIRIVRGPSILDRMIASDVLLATIICGLAADMIHREHTYNVPVILVLAIMGMVGSISVARYVSKQDPQ</sequence>
<keyword evidence="5 8" id="KW-0812">Transmembrane</keyword>
<dbReference type="PANTHER" id="PTHR34702">
    <property type="entry name" value="NA(+)/H(+) ANTIPORTER SUBUNIT F1"/>
    <property type="match status" value="1"/>
</dbReference>
<reference evidence="9 10" key="1">
    <citation type="submission" date="2023-05" db="EMBL/GenBank/DDBJ databases">
        <title>Lithophilousrod everest ZFBP1038 complete genpme.</title>
        <authorList>
            <person name="Tian M."/>
        </authorList>
    </citation>
    <scope>NUCLEOTIDE SEQUENCE [LARGE SCALE GENOMIC DNA]</scope>
    <source>
        <strain evidence="9 10">ZFBP1038</strain>
    </source>
</reference>
<evidence type="ECO:0000256" key="5">
    <source>
        <dbReference type="ARBA" id="ARBA00022692"/>
    </source>
</evidence>
<evidence type="ECO:0000313" key="10">
    <source>
        <dbReference type="Proteomes" id="UP001209083"/>
    </source>
</evidence>
<feature type="transmembrane region" description="Helical" evidence="8">
    <location>
        <begin position="6"/>
        <end position="23"/>
    </location>
</feature>
<evidence type="ECO:0000313" key="9">
    <source>
        <dbReference type="EMBL" id="WGW11996.1"/>
    </source>
</evidence>
<keyword evidence="10" id="KW-1185">Reference proteome</keyword>
<protein>
    <submittedName>
        <fullName evidence="9">Monovalent cation/H+ antiporter complex subunit F</fullName>
    </submittedName>
</protein>
<organism evidence="9 10">
    <name type="scientific">Saxibacter everestensis</name>
    <dbReference type="NCBI Taxonomy" id="2909229"/>
    <lineage>
        <taxon>Bacteria</taxon>
        <taxon>Bacillati</taxon>
        <taxon>Actinomycetota</taxon>
        <taxon>Actinomycetes</taxon>
        <taxon>Micrococcales</taxon>
        <taxon>Brevibacteriaceae</taxon>
        <taxon>Saxibacter</taxon>
    </lineage>
</organism>
<dbReference type="Pfam" id="PF04066">
    <property type="entry name" value="MrpF_PhaF"/>
    <property type="match status" value="1"/>
</dbReference>
<gene>
    <name evidence="9" type="ORF">LWF01_18230</name>
</gene>
<keyword evidence="3" id="KW-0813">Transport</keyword>
<evidence type="ECO:0000256" key="3">
    <source>
        <dbReference type="ARBA" id="ARBA00022448"/>
    </source>
</evidence>
<name>A0ABY8QUT0_9MICO</name>
<keyword evidence="7 8" id="KW-0472">Membrane</keyword>
<comment type="similarity">
    <text evidence="2">Belongs to the CPA3 antiporters (TC 2.A.63) subunit F family.</text>
</comment>
<dbReference type="RefSeq" id="WP_349638792.1">
    <property type="nucleotide sequence ID" value="NZ_CP090958.1"/>
</dbReference>
<feature type="transmembrane region" description="Helical" evidence="8">
    <location>
        <begin position="60"/>
        <end position="83"/>
    </location>
</feature>
<keyword evidence="6 8" id="KW-1133">Transmembrane helix</keyword>
<comment type="subcellular location">
    <subcellularLocation>
        <location evidence="1">Cell membrane</location>
        <topology evidence="1">Multi-pass membrane protein</topology>
    </subcellularLocation>
</comment>
<dbReference type="Proteomes" id="UP001209083">
    <property type="component" value="Chromosome"/>
</dbReference>
<dbReference type="InterPro" id="IPR007208">
    <property type="entry name" value="MrpF/PhaF-like"/>
</dbReference>
<evidence type="ECO:0000256" key="2">
    <source>
        <dbReference type="ARBA" id="ARBA00009212"/>
    </source>
</evidence>
<keyword evidence="4" id="KW-1003">Cell membrane</keyword>
<evidence type="ECO:0000256" key="6">
    <source>
        <dbReference type="ARBA" id="ARBA00022989"/>
    </source>
</evidence>
<evidence type="ECO:0000256" key="4">
    <source>
        <dbReference type="ARBA" id="ARBA00022475"/>
    </source>
</evidence>
<accession>A0ABY8QUT0</accession>
<proteinExistence type="inferred from homology"/>